<dbReference type="InterPro" id="IPR005748">
    <property type="entry name" value="DNA_mismatch_repair_MutS"/>
</dbReference>
<keyword evidence="5 9" id="KW-0067">ATP-binding</keyword>
<dbReference type="FunFam" id="3.40.1170.10:FF:000001">
    <property type="entry name" value="DNA mismatch repair protein MutS"/>
    <property type="match status" value="1"/>
</dbReference>
<dbReference type="InterPro" id="IPR016151">
    <property type="entry name" value="DNA_mismatch_repair_MutS_N"/>
</dbReference>
<dbReference type="SUPFAM" id="SSF53150">
    <property type="entry name" value="DNA repair protein MutS, domain II"/>
    <property type="match status" value="1"/>
</dbReference>
<evidence type="ECO:0000256" key="5">
    <source>
        <dbReference type="ARBA" id="ARBA00022840"/>
    </source>
</evidence>
<dbReference type="SMART" id="SM00534">
    <property type="entry name" value="MUTSac"/>
    <property type="match status" value="1"/>
</dbReference>
<dbReference type="AlphaFoldDB" id="A0A7X5KMT4"/>
<dbReference type="GO" id="GO:0005524">
    <property type="term" value="F:ATP binding"/>
    <property type="evidence" value="ECO:0007669"/>
    <property type="project" value="UniProtKB-UniRule"/>
</dbReference>
<dbReference type="PANTHER" id="PTHR11361">
    <property type="entry name" value="DNA MISMATCH REPAIR PROTEIN MUTS FAMILY MEMBER"/>
    <property type="match status" value="1"/>
</dbReference>
<comment type="caution">
    <text evidence="12">The sequence shown here is derived from an EMBL/GenBank/DDBJ whole genome shotgun (WGS) entry which is preliminary data.</text>
</comment>
<evidence type="ECO:0000256" key="1">
    <source>
        <dbReference type="ARBA" id="ARBA00006271"/>
    </source>
</evidence>
<keyword evidence="13" id="KW-1185">Reference proteome</keyword>
<evidence type="ECO:0000259" key="11">
    <source>
        <dbReference type="PROSITE" id="PS00486"/>
    </source>
</evidence>
<dbReference type="Gene3D" id="3.40.50.300">
    <property type="entry name" value="P-loop containing nucleotide triphosphate hydrolases"/>
    <property type="match status" value="1"/>
</dbReference>
<evidence type="ECO:0000256" key="10">
    <source>
        <dbReference type="RuleBase" id="RU003756"/>
    </source>
</evidence>
<dbReference type="InterPro" id="IPR017261">
    <property type="entry name" value="DNA_mismatch_repair_MutS/MSH"/>
</dbReference>
<evidence type="ECO:0000256" key="2">
    <source>
        <dbReference type="ARBA" id="ARBA00021982"/>
    </source>
</evidence>
<evidence type="ECO:0000313" key="12">
    <source>
        <dbReference type="EMBL" id="NDL68164.1"/>
    </source>
</evidence>
<dbReference type="Pfam" id="PF05190">
    <property type="entry name" value="MutS_IV"/>
    <property type="match status" value="1"/>
</dbReference>
<dbReference type="Gene3D" id="3.40.1170.10">
    <property type="entry name" value="DNA repair protein MutS, domain I"/>
    <property type="match status" value="1"/>
</dbReference>
<dbReference type="GO" id="GO:0003684">
    <property type="term" value="F:damaged DNA binding"/>
    <property type="evidence" value="ECO:0007669"/>
    <property type="project" value="UniProtKB-UniRule"/>
</dbReference>
<gene>
    <name evidence="9 12" type="primary">mutS</name>
    <name evidence="12" type="ORF">GXN74_10470</name>
</gene>
<dbReference type="SMART" id="SM00533">
    <property type="entry name" value="MUTSd"/>
    <property type="match status" value="1"/>
</dbReference>
<keyword evidence="4 9" id="KW-0227">DNA damage</keyword>
<evidence type="ECO:0000313" key="13">
    <source>
        <dbReference type="Proteomes" id="UP000461585"/>
    </source>
</evidence>
<dbReference type="InterPro" id="IPR036678">
    <property type="entry name" value="MutS_con_dom_sf"/>
</dbReference>
<dbReference type="GO" id="GO:0006298">
    <property type="term" value="P:mismatch repair"/>
    <property type="evidence" value="ECO:0007669"/>
    <property type="project" value="UniProtKB-UniRule"/>
</dbReference>
<dbReference type="CDD" id="cd03284">
    <property type="entry name" value="ABC_MutS1"/>
    <property type="match status" value="1"/>
</dbReference>
<dbReference type="Pfam" id="PF01624">
    <property type="entry name" value="MutS_I"/>
    <property type="match status" value="1"/>
</dbReference>
<dbReference type="InterPro" id="IPR027417">
    <property type="entry name" value="P-loop_NTPase"/>
</dbReference>
<sequence length="859" mass="96741">MMLQYREVKERYRDCILFYRLGDFYEMFFEDALQASRALEITLTGRECGLEEKAPMCGVPHHAAETYIQRLVDQGMKVAICEQVEDPKSSKGIVRRDVVRVVTPGTVLNTGAIPPDRNNYLMAVVRRINTYGIAYVDITTGAFHTTVVHTYSRMLDELAKVDPAELLANPALQEDLGFREHLANRFHTHVTTQEDWYFERKRSEEAIRTHFQVSRLEGLLPLEHPEAVQACGALFNYLQETQKGNLVHITNLQYYQADRYMLLDASTRRNLELTQTLREKNRRGSLLWVLDKTRTAMGSRMLRSFLEEPLLQEEALLRRQDAVQEFLENPMAQAEVQEAIGGIYDLERLMGKVACHTANARDLLAFKQSLSKLPALQARLAGFSSALCRETAEGFDCLQDLHDLLERAIAEEPPLGIRDGGILRSGYDSQVDAYREAMTNGKQWLAALEAQERKETGIKTLKVKYNKVFGYHLEVSSAQSSHVPDRYIRKQTLANAERYVTPALKEMESTILGAEEKLMALEYALFLEIRETLSREVERIKRTARDIALVDALQSLGEVARTQKFVRPTLNREGVVRIQGGRHPVIEKMLGDGAFIQNDTYLDKGDHRFNIITGPNMAGKSTYMRQVALIVLMAQTGSFVPAQSADLCLVDRIFTRVGASDDLASGQSTFMVEMTEVAQILRNATKDSLVLLDEIGRGTSTFDGLSIAWAVVEYLSHGEIGGAKTLFATHYHELTELEGKVEGVQNYRISVKEKGDDIIFLRKILPGSADKSYGIQVAKLAGVPPWVIKRSKEILKELSKADIAVRSGAEAKGQGVQLDLFTPPSPQENLLEEVRSLDLARTTPLEALLFLHRLQEDLK</sequence>
<accession>A0A7X5KMT4</accession>
<dbReference type="InterPro" id="IPR045076">
    <property type="entry name" value="MutS"/>
</dbReference>
<feature type="domain" description="DNA mismatch repair proteins mutS family" evidence="11">
    <location>
        <begin position="688"/>
        <end position="704"/>
    </location>
</feature>
<dbReference type="Gene3D" id="1.10.1420.10">
    <property type="match status" value="2"/>
</dbReference>
<dbReference type="GO" id="GO:0005829">
    <property type="term" value="C:cytosol"/>
    <property type="evidence" value="ECO:0007669"/>
    <property type="project" value="TreeGrafter"/>
</dbReference>
<dbReference type="InterPro" id="IPR007860">
    <property type="entry name" value="DNA_mmatch_repair_MutS_con_dom"/>
</dbReference>
<dbReference type="Pfam" id="PF05188">
    <property type="entry name" value="MutS_II"/>
    <property type="match status" value="1"/>
</dbReference>
<dbReference type="SUPFAM" id="SSF48334">
    <property type="entry name" value="DNA repair protein MutS, domain III"/>
    <property type="match status" value="1"/>
</dbReference>
<feature type="binding site" evidence="9">
    <location>
        <begin position="614"/>
        <end position="621"/>
    </location>
    <ligand>
        <name>ATP</name>
        <dbReference type="ChEBI" id="CHEBI:30616"/>
    </ligand>
</feature>
<dbReference type="PANTHER" id="PTHR11361:SF34">
    <property type="entry name" value="DNA MISMATCH REPAIR PROTEIN MSH1, MITOCHONDRIAL"/>
    <property type="match status" value="1"/>
</dbReference>
<protein>
    <recommendedName>
        <fullName evidence="2 9">DNA mismatch repair protein MutS</fullName>
    </recommendedName>
</protein>
<organism evidence="12 13">
    <name type="scientific">Anaerotalea alkaliphila</name>
    <dbReference type="NCBI Taxonomy" id="2662126"/>
    <lineage>
        <taxon>Bacteria</taxon>
        <taxon>Bacillati</taxon>
        <taxon>Bacillota</taxon>
        <taxon>Clostridia</taxon>
        <taxon>Eubacteriales</taxon>
        <taxon>Anaerotalea</taxon>
    </lineage>
</organism>
<dbReference type="GO" id="GO:0140664">
    <property type="term" value="F:ATP-dependent DNA damage sensor activity"/>
    <property type="evidence" value="ECO:0007669"/>
    <property type="project" value="InterPro"/>
</dbReference>
<evidence type="ECO:0000256" key="9">
    <source>
        <dbReference type="HAMAP-Rule" id="MF_00096"/>
    </source>
</evidence>
<evidence type="ECO:0000256" key="6">
    <source>
        <dbReference type="ARBA" id="ARBA00023125"/>
    </source>
</evidence>
<dbReference type="SUPFAM" id="SSF52540">
    <property type="entry name" value="P-loop containing nucleoside triphosphate hydrolases"/>
    <property type="match status" value="1"/>
</dbReference>
<dbReference type="GO" id="GO:0030983">
    <property type="term" value="F:mismatched DNA binding"/>
    <property type="evidence" value="ECO:0007669"/>
    <property type="project" value="InterPro"/>
</dbReference>
<name>A0A7X5KMT4_9FIRM</name>
<dbReference type="HAMAP" id="MF_00096">
    <property type="entry name" value="MutS"/>
    <property type="match status" value="1"/>
</dbReference>
<reference evidence="12 13" key="1">
    <citation type="submission" date="2020-01" db="EMBL/GenBank/DDBJ databases">
        <title>Anaeroalcalibacter tamaniensis gen. nov., sp. nov., moderately halophilic strictly anaerobic fermenter bacterium from mud volcano of Taman peninsula.</title>
        <authorList>
            <person name="Frolova A."/>
            <person name="Merkel A.Y."/>
            <person name="Slobodkin A.I."/>
        </authorList>
    </citation>
    <scope>NUCLEOTIDE SEQUENCE [LARGE SCALE GENOMIC DNA]</scope>
    <source>
        <strain evidence="12 13">F-3ap</strain>
    </source>
</reference>
<dbReference type="InterPro" id="IPR007695">
    <property type="entry name" value="DNA_mismatch_repair_MutS-lik_N"/>
</dbReference>
<comment type="similarity">
    <text evidence="1 9 10">Belongs to the DNA mismatch repair MutS family.</text>
</comment>
<proteinExistence type="inferred from homology"/>
<dbReference type="FunFam" id="1.10.1420.10:FF:000001">
    <property type="entry name" value="DNA mismatch repair protein MutS"/>
    <property type="match status" value="1"/>
</dbReference>
<dbReference type="NCBIfam" id="TIGR01070">
    <property type="entry name" value="mutS1"/>
    <property type="match status" value="1"/>
</dbReference>
<dbReference type="SUPFAM" id="SSF55271">
    <property type="entry name" value="DNA repair protein MutS, domain I"/>
    <property type="match status" value="1"/>
</dbReference>
<dbReference type="EMBL" id="JAAEEH010000029">
    <property type="protein sequence ID" value="NDL68164.1"/>
    <property type="molecule type" value="Genomic_DNA"/>
</dbReference>
<comment type="function">
    <text evidence="8 9">This protein is involved in the repair of mismatches in DNA. It is possible that it carries out the mismatch recognition step. This protein has a weak ATPase activity.</text>
</comment>
<dbReference type="Gene3D" id="3.30.420.110">
    <property type="entry name" value="MutS, connector domain"/>
    <property type="match status" value="1"/>
</dbReference>
<evidence type="ECO:0000256" key="4">
    <source>
        <dbReference type="ARBA" id="ARBA00022763"/>
    </source>
</evidence>
<dbReference type="FunFam" id="3.40.50.300:FF:000870">
    <property type="entry name" value="MutS protein homolog 4"/>
    <property type="match status" value="1"/>
</dbReference>
<keyword evidence="3 9" id="KW-0547">Nucleotide-binding</keyword>
<dbReference type="Pfam" id="PF00488">
    <property type="entry name" value="MutS_V"/>
    <property type="match status" value="1"/>
</dbReference>
<dbReference type="PROSITE" id="PS00486">
    <property type="entry name" value="DNA_MISMATCH_REPAIR_2"/>
    <property type="match status" value="1"/>
</dbReference>
<evidence type="ECO:0000256" key="7">
    <source>
        <dbReference type="ARBA" id="ARBA00023204"/>
    </source>
</evidence>
<dbReference type="InterPro" id="IPR036187">
    <property type="entry name" value="DNA_mismatch_repair_MutS_sf"/>
</dbReference>
<dbReference type="Proteomes" id="UP000461585">
    <property type="component" value="Unassembled WGS sequence"/>
</dbReference>
<keyword evidence="7 9" id="KW-0234">DNA repair</keyword>
<dbReference type="PIRSF" id="PIRSF037677">
    <property type="entry name" value="DNA_mis_repair_Msh6"/>
    <property type="match status" value="1"/>
</dbReference>
<dbReference type="NCBIfam" id="NF003810">
    <property type="entry name" value="PRK05399.1"/>
    <property type="match status" value="1"/>
</dbReference>
<dbReference type="InterPro" id="IPR007861">
    <property type="entry name" value="DNA_mismatch_repair_MutS_clamp"/>
</dbReference>
<evidence type="ECO:0000256" key="3">
    <source>
        <dbReference type="ARBA" id="ARBA00022741"/>
    </source>
</evidence>
<evidence type="ECO:0000256" key="8">
    <source>
        <dbReference type="ARBA" id="ARBA00024647"/>
    </source>
</evidence>
<keyword evidence="6 9" id="KW-0238">DNA-binding</keyword>
<dbReference type="InterPro" id="IPR007696">
    <property type="entry name" value="DNA_mismatch_repair_MutS_core"/>
</dbReference>
<dbReference type="InterPro" id="IPR000432">
    <property type="entry name" value="DNA_mismatch_repair_MutS_C"/>
</dbReference>
<dbReference type="Pfam" id="PF05192">
    <property type="entry name" value="MutS_III"/>
    <property type="match status" value="1"/>
</dbReference>